<name>A0A1H6XTI2_9GAMM</name>
<organism evidence="4 5">
    <name type="scientific">Azotobacter beijerinckii</name>
    <dbReference type="NCBI Taxonomy" id="170623"/>
    <lineage>
        <taxon>Bacteria</taxon>
        <taxon>Pseudomonadati</taxon>
        <taxon>Pseudomonadota</taxon>
        <taxon>Gammaproteobacteria</taxon>
        <taxon>Pseudomonadales</taxon>
        <taxon>Pseudomonadaceae</taxon>
        <taxon>Azotobacter</taxon>
    </lineage>
</organism>
<evidence type="ECO:0000259" key="3">
    <source>
        <dbReference type="Pfam" id="PF19305"/>
    </source>
</evidence>
<sequence>MDCRNTSPTAALAQLGQALRYAELPEDVRTIARHSLLDWLSVLLAGWSDPAVQILVAQATERGARPRATLLGSAERLDLVDAALINGTASHVLDFDDAHLASRVHASVVLWPAVVAVGEHRASSGREALTAFVAGLEVQARIADLVGNDHYRRGWHSTATLGSFGATLAAGRLFELEGGTLRHALGLAATLTGGLRAVFGTPCKPLHAGRAAANGITAADLARRGFTSVEDILERPDGYPALVSGNARQELPDTAGRWATRELLFKYHASCYGTQAPVEAALALRAALGGNIPAGELSVEVEPQYLSVCNLPEPRTAMEARFSIRHMVALALAGWSTVDERSFSAAALADPQLTTLRQHLHVAADPALPRAHARLRAGPNLEFGVDASRPEHDLLEQRRRLCAKSAQLLAGRLEAAAIDELQALALAVDTFDDLGQWTGALRRLVRSATVRFSHAEEFH</sequence>
<feature type="domain" description="MmgE/PrpD N-terminal" evidence="2">
    <location>
        <begin position="11"/>
        <end position="248"/>
    </location>
</feature>
<feature type="domain" description="MmgE/PrpD C-terminal" evidence="3">
    <location>
        <begin position="268"/>
        <end position="378"/>
    </location>
</feature>
<dbReference type="GO" id="GO:0016829">
    <property type="term" value="F:lyase activity"/>
    <property type="evidence" value="ECO:0007669"/>
    <property type="project" value="InterPro"/>
</dbReference>
<dbReference type="Proteomes" id="UP000199005">
    <property type="component" value="Unassembled WGS sequence"/>
</dbReference>
<dbReference type="InterPro" id="IPR045336">
    <property type="entry name" value="MmgE_PrpD_N"/>
</dbReference>
<dbReference type="Gene3D" id="1.10.4100.10">
    <property type="entry name" value="2-methylcitrate dehydratase PrpD"/>
    <property type="match status" value="1"/>
</dbReference>
<dbReference type="InterPro" id="IPR036148">
    <property type="entry name" value="MmgE/PrpD_sf"/>
</dbReference>
<dbReference type="InterPro" id="IPR045337">
    <property type="entry name" value="MmgE_PrpD_C"/>
</dbReference>
<dbReference type="InterPro" id="IPR042188">
    <property type="entry name" value="MmgE/PrpD_sf_2"/>
</dbReference>
<reference evidence="4 5" key="1">
    <citation type="submission" date="2016-10" db="EMBL/GenBank/DDBJ databases">
        <authorList>
            <person name="de Groot N.N."/>
        </authorList>
    </citation>
    <scope>NUCLEOTIDE SEQUENCE [LARGE SCALE GENOMIC DNA]</scope>
    <source>
        <strain evidence="4 5">DSM 1041</strain>
    </source>
</reference>
<evidence type="ECO:0000313" key="5">
    <source>
        <dbReference type="Proteomes" id="UP000199005"/>
    </source>
</evidence>
<dbReference type="PANTHER" id="PTHR16943">
    <property type="entry name" value="2-METHYLCITRATE DEHYDRATASE-RELATED"/>
    <property type="match status" value="1"/>
</dbReference>
<dbReference type="EMBL" id="FNYO01000063">
    <property type="protein sequence ID" value="SEJ28180.1"/>
    <property type="molecule type" value="Genomic_DNA"/>
</dbReference>
<dbReference type="Gene3D" id="3.30.1330.120">
    <property type="entry name" value="2-methylcitrate dehydratase PrpD"/>
    <property type="match status" value="1"/>
</dbReference>
<dbReference type="InterPro" id="IPR005656">
    <property type="entry name" value="MmgE_PrpD"/>
</dbReference>
<evidence type="ECO:0000313" key="4">
    <source>
        <dbReference type="EMBL" id="SEJ28180.1"/>
    </source>
</evidence>
<gene>
    <name evidence="4" type="ORF">SAMN04244579_03776</name>
</gene>
<protein>
    <submittedName>
        <fullName evidence="4">2-methylcitrate dehydratase PrpD</fullName>
    </submittedName>
</protein>
<dbReference type="SUPFAM" id="SSF103378">
    <property type="entry name" value="2-methylcitrate dehydratase PrpD"/>
    <property type="match status" value="1"/>
</dbReference>
<proteinExistence type="inferred from homology"/>
<evidence type="ECO:0000256" key="1">
    <source>
        <dbReference type="ARBA" id="ARBA00006174"/>
    </source>
</evidence>
<dbReference type="Pfam" id="PF03972">
    <property type="entry name" value="MmgE_PrpD_N"/>
    <property type="match status" value="1"/>
</dbReference>
<dbReference type="STRING" id="170623.SAMN04244579_03776"/>
<dbReference type="RefSeq" id="WP_090901998.1">
    <property type="nucleotide sequence ID" value="NZ_FNYO01000063.1"/>
</dbReference>
<dbReference type="Pfam" id="PF19305">
    <property type="entry name" value="MmgE_PrpD_C"/>
    <property type="match status" value="1"/>
</dbReference>
<dbReference type="AlphaFoldDB" id="A0A1H6XTI2"/>
<dbReference type="InterPro" id="IPR042183">
    <property type="entry name" value="MmgE/PrpD_sf_1"/>
</dbReference>
<evidence type="ECO:0000259" key="2">
    <source>
        <dbReference type="Pfam" id="PF03972"/>
    </source>
</evidence>
<accession>A0A1H6XTI2</accession>
<comment type="similarity">
    <text evidence="1">Belongs to the PrpD family.</text>
</comment>
<dbReference type="PANTHER" id="PTHR16943:SF8">
    <property type="entry name" value="2-METHYLCITRATE DEHYDRATASE"/>
    <property type="match status" value="1"/>
</dbReference>